<evidence type="ECO:0000256" key="4">
    <source>
        <dbReference type="RuleBase" id="RU003719"/>
    </source>
</evidence>
<keyword evidence="3" id="KW-0520">NAD</keyword>
<dbReference type="InterPro" id="IPR050418">
    <property type="entry name" value="D-iso_2-hydroxyacid_DH_PdxB"/>
</dbReference>
<evidence type="ECO:0000313" key="7">
    <source>
        <dbReference type="EMBL" id="CAA9406655.1"/>
    </source>
</evidence>
<dbReference type="GO" id="GO:0003714">
    <property type="term" value="F:transcription corepressor activity"/>
    <property type="evidence" value="ECO:0007669"/>
    <property type="project" value="InterPro"/>
</dbReference>
<dbReference type="EMBL" id="CADCUO010000175">
    <property type="protein sequence ID" value="CAA9406655.1"/>
    <property type="molecule type" value="Genomic_DNA"/>
</dbReference>
<dbReference type="EC" id="1.1.1.95" evidence="7"/>
<proteinExistence type="inferred from homology"/>
<organism evidence="7">
    <name type="scientific">uncultured Propionibacteriaceae bacterium</name>
    <dbReference type="NCBI Taxonomy" id="257457"/>
    <lineage>
        <taxon>Bacteria</taxon>
        <taxon>Bacillati</taxon>
        <taxon>Actinomycetota</taxon>
        <taxon>Actinomycetes</taxon>
        <taxon>Propionibacteriales</taxon>
        <taxon>Propionibacteriaceae</taxon>
        <taxon>environmental samples</taxon>
    </lineage>
</organism>
<feature type="domain" description="D-isomer specific 2-hydroxyacid dehydrogenase NAD-binding" evidence="6">
    <location>
        <begin position="111"/>
        <end position="287"/>
    </location>
</feature>
<gene>
    <name evidence="7" type="ORF">AVDCRST_MAG75-2480</name>
</gene>
<dbReference type="Pfam" id="PF02826">
    <property type="entry name" value="2-Hacid_dh_C"/>
    <property type="match status" value="1"/>
</dbReference>
<dbReference type="PROSITE" id="PS00670">
    <property type="entry name" value="D_2_HYDROXYACID_DH_2"/>
    <property type="match status" value="1"/>
</dbReference>
<dbReference type="SUPFAM" id="SSF52283">
    <property type="entry name" value="Formate/glycerate dehydrogenase catalytic domain-like"/>
    <property type="match status" value="1"/>
</dbReference>
<dbReference type="InterPro" id="IPR036291">
    <property type="entry name" value="NAD(P)-bd_dom_sf"/>
</dbReference>
<dbReference type="GO" id="GO:0051287">
    <property type="term" value="F:NAD binding"/>
    <property type="evidence" value="ECO:0007669"/>
    <property type="project" value="InterPro"/>
</dbReference>
<dbReference type="PANTHER" id="PTHR43761">
    <property type="entry name" value="D-ISOMER SPECIFIC 2-HYDROXYACID DEHYDROGENASE FAMILY PROTEIN (AFU_ORTHOLOGUE AFUA_1G13630)"/>
    <property type="match status" value="1"/>
</dbReference>
<dbReference type="Gene3D" id="3.40.50.720">
    <property type="entry name" value="NAD(P)-binding Rossmann-like Domain"/>
    <property type="match status" value="2"/>
</dbReference>
<dbReference type="InterPro" id="IPR006140">
    <property type="entry name" value="D-isomer_DH_NAD-bd"/>
</dbReference>
<dbReference type="InterPro" id="IPR029753">
    <property type="entry name" value="D-isomer_DH_CS"/>
</dbReference>
<name>A0A6J4PD05_9ACTN</name>
<dbReference type="InterPro" id="IPR006139">
    <property type="entry name" value="D-isomer_2_OHA_DH_cat_dom"/>
</dbReference>
<comment type="similarity">
    <text evidence="1 4">Belongs to the D-isomer specific 2-hydroxyacid dehydrogenase family.</text>
</comment>
<dbReference type="InterPro" id="IPR043322">
    <property type="entry name" value="CtBP"/>
</dbReference>
<dbReference type="Pfam" id="PF00389">
    <property type="entry name" value="2-Hacid_dh"/>
    <property type="match status" value="1"/>
</dbReference>
<dbReference type="SUPFAM" id="SSF51735">
    <property type="entry name" value="NAD(P)-binding Rossmann-fold domains"/>
    <property type="match status" value="1"/>
</dbReference>
<sequence>MADSPAIFITDCDHDDVDIERRVAAERGFRLSVGQCATEEDVIAAAGEAEALVVQYAPITDHVLAALPRLKAVGRYGVGVDNVDVAAATSHGVAVCNVPDYGTEDVSDHAIAMALSLGRALPQLDRNLRRGRTELGPVRPIHRFSTRVFGLVGLGRIGRATGRKARALGFTVIGTDPEWSTGSTTEEGIAVVGFEELIGSSDVISLHVPLTEATRHLIDDDVLGRVRPGVILVNTCRGGVADTDAVTRALQDGRLAGAGLDVLEVEPLDSNHPIAHLENVIVTPHAAWHSEESYAELKHRVLENICDVLAGRRPRDILNPQVL</sequence>
<keyword evidence="2 4" id="KW-0560">Oxidoreductase</keyword>
<evidence type="ECO:0000259" key="5">
    <source>
        <dbReference type="Pfam" id="PF00389"/>
    </source>
</evidence>
<evidence type="ECO:0000256" key="1">
    <source>
        <dbReference type="ARBA" id="ARBA00005854"/>
    </source>
</evidence>
<evidence type="ECO:0000256" key="2">
    <source>
        <dbReference type="ARBA" id="ARBA00023002"/>
    </source>
</evidence>
<evidence type="ECO:0000259" key="6">
    <source>
        <dbReference type="Pfam" id="PF02826"/>
    </source>
</evidence>
<feature type="domain" description="D-isomer specific 2-hydroxyacid dehydrogenase catalytic" evidence="5">
    <location>
        <begin position="27"/>
        <end position="319"/>
    </location>
</feature>
<dbReference type="AlphaFoldDB" id="A0A6J4PD05"/>
<accession>A0A6J4PD05</accession>
<reference evidence="7" key="1">
    <citation type="submission" date="2020-02" db="EMBL/GenBank/DDBJ databases">
        <authorList>
            <person name="Meier V. D."/>
        </authorList>
    </citation>
    <scope>NUCLEOTIDE SEQUENCE</scope>
    <source>
        <strain evidence="7">AVDCRST_MAG75</strain>
    </source>
</reference>
<protein>
    <submittedName>
        <fullName evidence="7">D-3-phosphoglycerate dehydrogenase</fullName>
        <ecNumber evidence="7">1.1.1.95</ecNumber>
    </submittedName>
</protein>
<dbReference type="GO" id="GO:0004617">
    <property type="term" value="F:phosphoglycerate dehydrogenase activity"/>
    <property type="evidence" value="ECO:0007669"/>
    <property type="project" value="UniProtKB-EC"/>
</dbReference>
<dbReference type="PANTHER" id="PTHR43761:SF1">
    <property type="entry name" value="D-ISOMER SPECIFIC 2-HYDROXYACID DEHYDROGENASE CATALYTIC DOMAIN-CONTAINING PROTEIN-RELATED"/>
    <property type="match status" value="1"/>
</dbReference>
<evidence type="ECO:0000256" key="3">
    <source>
        <dbReference type="ARBA" id="ARBA00023027"/>
    </source>
</evidence>
<dbReference type="CDD" id="cd05299">
    <property type="entry name" value="CtBP_dh"/>
    <property type="match status" value="1"/>
</dbReference>